<dbReference type="Gene3D" id="3.30.420.610">
    <property type="entry name" value="LOTUS domain-like"/>
    <property type="match status" value="3"/>
</dbReference>
<sequence length="829" mass="95767">MEQPDLNYLKMVIRSLLTSSPGKVTISQILKEYHDYEGSNLPYKHFGFKNVFELLENMKDVVKIPSNPSMSSFITLIVDEKTSHLRELVVNQKSKRPRPRKNNSTGRSGSNNHLLKSANFKSRVYNHNNYKTEYSTSRYDSSARGYEHRTSKYDYNARGYDHIKIKPLSSKPIGTVTPELKSFIENLCNTSGTEIITITKLKSCLINHPDYKKLGTTNIEESINMLKFFIYIDKGGVHLKDSPFEIFPSKTSDKQEYTIPTSANYQCNIVNESEVLSYSEPSDDEVDETDDLGSQILNIYENEHKINQKSTSTAHNNTISLISNSQHDDSCQKLYTYDSSSQHEPNQLAPQNLVNMCKKGLNDSESKNNDTVPAQNNYKNTLISSTIKPFHIKIGSKIEHKPNGDVQNLSKTKDDYKKAIVAIIARSDQPITVNKVLNKFKNEHGYTFPFQEFSCGSYMDFFRLYPDMFQLEDQCSTNSVVSLEKQIIFKRKRTVRKFLKEASIFNNVAVTNSENDILNQSNIISELLTNKDDDQKYINATIDNSCQPYCEKSIHLNEIYDAETILDTMKVKMRCLLSKHKDGILCNDFMNVYGNEYNSHFNFSEYGFSSMRDMAYKLPSVFYVKLTEDNQESILFEACRRSELENNLDDPSLYYKNIPKTVLYNLSKFFNKYRTGIKFDELMTLYCTEYGRAYEPLKYGYSSEKHMFESLDKMVEIKNNKLFTLNPFAYTKGLQNLDYNDNYDNNSVAIPDPDFLLHYSGNDICSGKFKYPTVKLNNQKYIKVIVAEIYNPSSFYIQLAAEFNNLNSLMDSLQLYYNDNEKSTKLYQH</sequence>
<dbReference type="PROSITE" id="PS51644">
    <property type="entry name" value="HTH_OST"/>
    <property type="match status" value="3"/>
</dbReference>
<evidence type="ECO:0000313" key="3">
    <source>
        <dbReference type="EnsemblMetazoa" id="XP_008185199.1"/>
    </source>
</evidence>
<dbReference type="KEGG" id="api:100158689"/>
<keyword evidence="4" id="KW-1185">Reference proteome</keyword>
<proteinExistence type="predicted"/>
<reference evidence="4" key="1">
    <citation type="submission" date="2010-06" db="EMBL/GenBank/DDBJ databases">
        <authorList>
            <person name="Jiang H."/>
            <person name="Abraham K."/>
            <person name="Ali S."/>
            <person name="Alsbrooks S.L."/>
            <person name="Anim B.N."/>
            <person name="Anosike U.S."/>
            <person name="Attaway T."/>
            <person name="Bandaranaike D.P."/>
            <person name="Battles P.K."/>
            <person name="Bell S.N."/>
            <person name="Bell A.V."/>
            <person name="Beltran B."/>
            <person name="Bickham C."/>
            <person name="Bustamante Y."/>
            <person name="Caleb T."/>
            <person name="Canada A."/>
            <person name="Cardenas V."/>
            <person name="Carter K."/>
            <person name="Chacko J."/>
            <person name="Chandrabose M.N."/>
            <person name="Chavez D."/>
            <person name="Chavez A."/>
            <person name="Chen L."/>
            <person name="Chu H.-S."/>
            <person name="Claassen K.J."/>
            <person name="Cockrell R."/>
            <person name="Collins M."/>
            <person name="Cooper J.A."/>
            <person name="Cree A."/>
            <person name="Curry S.M."/>
            <person name="Da Y."/>
            <person name="Dao M.D."/>
            <person name="Das B."/>
            <person name="Davila M.-L."/>
            <person name="Davy-Carroll L."/>
            <person name="Denson S."/>
            <person name="Dinh H."/>
            <person name="Ebong V.E."/>
            <person name="Edwards J.R."/>
            <person name="Egan A."/>
            <person name="El-Daye J."/>
            <person name="Escobedo L."/>
            <person name="Fernandez S."/>
            <person name="Fernando P.R."/>
            <person name="Flagg N."/>
            <person name="Forbes L.D."/>
            <person name="Fowler R.G."/>
            <person name="Fu Q."/>
            <person name="Gabisi R.A."/>
            <person name="Ganer J."/>
            <person name="Garbino Pronczuk A."/>
            <person name="Garcia R.M."/>
            <person name="Garner T."/>
            <person name="Garrett T.E."/>
            <person name="Gonzalez D.A."/>
            <person name="Hamid H."/>
            <person name="Hawkins E.S."/>
            <person name="Hirani K."/>
            <person name="Hogues M.E."/>
            <person name="Hollins B."/>
            <person name="Hsiao C.-H."/>
            <person name="Jabil R."/>
            <person name="James M.L."/>
            <person name="Jhangiani S.N."/>
            <person name="Johnson B."/>
            <person name="Johnson Q."/>
            <person name="Joshi V."/>
            <person name="Kalu J.B."/>
            <person name="Kam C."/>
            <person name="Kashfia A."/>
            <person name="Keebler J."/>
            <person name="Kisamo H."/>
            <person name="Kovar C.L."/>
            <person name="Lago L.A."/>
            <person name="Lai C.-Y."/>
            <person name="Laidlaw J."/>
            <person name="Lara F."/>
            <person name="Le T.-K."/>
            <person name="Lee S.L."/>
            <person name="Legall F.H."/>
            <person name="Lemon S.J."/>
            <person name="Lewis L.R."/>
            <person name="Li B."/>
            <person name="Liu Y."/>
            <person name="Liu Y.-S."/>
            <person name="Lopez J."/>
            <person name="Lozado R.J."/>
            <person name="Lu J."/>
            <person name="Madu R.C."/>
            <person name="Maheshwari M."/>
            <person name="Maheshwari R."/>
            <person name="Malloy K."/>
            <person name="Martinez E."/>
            <person name="Mathew T."/>
            <person name="Mercado I.C."/>
            <person name="Mercado C."/>
            <person name="Meyer B."/>
            <person name="Montgomery K."/>
            <person name="Morgan M.B."/>
            <person name="Munidasa M."/>
            <person name="Nazareth L.V."/>
            <person name="Nelson J."/>
            <person name="Ng B.M."/>
            <person name="Nguyen N.B."/>
            <person name="Nguyen P.Q."/>
            <person name="Nguyen T."/>
            <person name="Obregon M."/>
            <person name="Okwuonu G.O."/>
            <person name="Onwere C.G."/>
            <person name="Orozco G."/>
            <person name="Parra A."/>
            <person name="Patel S."/>
            <person name="Patil S."/>
            <person name="Perez A."/>
            <person name="Perez Y."/>
            <person name="Pham C."/>
            <person name="Primus E.L."/>
            <person name="Pu L.-L."/>
            <person name="Puazo M."/>
            <person name="Qin X."/>
            <person name="Quiroz J.B."/>
            <person name="Reese J."/>
            <person name="Richards S."/>
            <person name="Rives C.M."/>
            <person name="Robberts R."/>
            <person name="Ruiz S.J."/>
            <person name="Ruiz M.J."/>
            <person name="Santibanez J."/>
            <person name="Schneider B.W."/>
            <person name="Sisson I."/>
            <person name="Smith M."/>
            <person name="Sodergren E."/>
            <person name="Song X.-Z."/>
            <person name="Song B.B."/>
            <person name="Summersgill H."/>
            <person name="Thelus R."/>
            <person name="Thornton R.D."/>
            <person name="Trejos Z.Y."/>
            <person name="Usmani K."/>
            <person name="Vattathil S."/>
            <person name="Villasana D."/>
            <person name="Walker D.L."/>
            <person name="Wang S."/>
            <person name="Wang K."/>
            <person name="White C.S."/>
            <person name="Williams A.C."/>
            <person name="Williamson J."/>
            <person name="Wilson K."/>
            <person name="Woghiren I.O."/>
            <person name="Woodworth J.R."/>
            <person name="Worley K.C."/>
            <person name="Wright R.A."/>
            <person name="Wu W."/>
            <person name="Young L."/>
            <person name="Zhang L."/>
            <person name="Zhang J."/>
            <person name="Zhu Y."/>
            <person name="Muzny D.M."/>
            <person name="Weinstock G."/>
            <person name="Gibbs R.A."/>
        </authorList>
    </citation>
    <scope>NUCLEOTIDE SEQUENCE [LARGE SCALE GENOMIC DNA]</scope>
    <source>
        <strain evidence="4">LSR1</strain>
    </source>
</reference>
<feature type="compositionally biased region" description="Polar residues" evidence="1">
    <location>
        <begin position="102"/>
        <end position="114"/>
    </location>
</feature>
<accession>A0A8R2FAD6</accession>
<dbReference type="CDD" id="cd09972">
    <property type="entry name" value="LOTUS_TDRD_OSKAR"/>
    <property type="match status" value="1"/>
</dbReference>
<evidence type="ECO:0000313" key="4">
    <source>
        <dbReference type="Proteomes" id="UP000007819"/>
    </source>
</evidence>
<dbReference type="OrthoDB" id="6609929at2759"/>
<reference evidence="3" key="2">
    <citation type="submission" date="2022-06" db="UniProtKB">
        <authorList>
            <consortium name="EnsemblMetazoa"/>
        </authorList>
    </citation>
    <scope>IDENTIFICATION</scope>
</reference>
<dbReference type="InterPro" id="IPR025605">
    <property type="entry name" value="OST-HTH/LOTUS_dom"/>
</dbReference>
<dbReference type="GeneID" id="100158689"/>
<evidence type="ECO:0000256" key="1">
    <source>
        <dbReference type="SAM" id="MobiDB-lite"/>
    </source>
</evidence>
<feature type="region of interest" description="Disordered" evidence="1">
    <location>
        <begin position="89"/>
        <end position="114"/>
    </location>
</feature>
<dbReference type="AlphaFoldDB" id="A0A8R2FAD6"/>
<dbReference type="RefSeq" id="XP_008185199.1">
    <property type="nucleotide sequence ID" value="XM_008186977.2"/>
</dbReference>
<feature type="domain" description="HTH OST-type" evidence="2">
    <location>
        <begin position="5"/>
        <end position="79"/>
    </location>
</feature>
<dbReference type="Pfam" id="PF12872">
    <property type="entry name" value="OST-HTH"/>
    <property type="match status" value="4"/>
</dbReference>
<dbReference type="EnsemblMetazoa" id="XM_008186977.3">
    <property type="protein sequence ID" value="XP_008185199.1"/>
    <property type="gene ID" value="LOC100158689"/>
</dbReference>
<organism evidence="3 4">
    <name type="scientific">Acyrthosiphon pisum</name>
    <name type="common">Pea aphid</name>
    <dbReference type="NCBI Taxonomy" id="7029"/>
    <lineage>
        <taxon>Eukaryota</taxon>
        <taxon>Metazoa</taxon>
        <taxon>Ecdysozoa</taxon>
        <taxon>Arthropoda</taxon>
        <taxon>Hexapoda</taxon>
        <taxon>Insecta</taxon>
        <taxon>Pterygota</taxon>
        <taxon>Neoptera</taxon>
        <taxon>Paraneoptera</taxon>
        <taxon>Hemiptera</taxon>
        <taxon>Sternorrhyncha</taxon>
        <taxon>Aphidomorpha</taxon>
        <taxon>Aphidoidea</taxon>
        <taxon>Aphididae</taxon>
        <taxon>Macrosiphini</taxon>
        <taxon>Acyrthosiphon</taxon>
    </lineage>
</organism>
<dbReference type="InterPro" id="IPR041966">
    <property type="entry name" value="LOTUS-like"/>
</dbReference>
<dbReference type="Pfam" id="PF00567">
    <property type="entry name" value="TUDOR"/>
    <property type="match status" value="1"/>
</dbReference>
<evidence type="ECO:0000259" key="2">
    <source>
        <dbReference type="PROSITE" id="PS51644"/>
    </source>
</evidence>
<dbReference type="InterPro" id="IPR002999">
    <property type="entry name" value="Tudor"/>
</dbReference>
<dbReference type="Proteomes" id="UP000007819">
    <property type="component" value="Chromosome X"/>
</dbReference>
<name>A0A8R2FAD6_ACYPI</name>
<protein>
    <recommendedName>
        <fullName evidence="2">HTH OST-type domain-containing protein</fullName>
    </recommendedName>
</protein>
<feature type="domain" description="HTH OST-type" evidence="2">
    <location>
        <begin position="412"/>
        <end position="485"/>
    </location>
</feature>
<feature type="domain" description="HTH OST-type" evidence="2">
    <location>
        <begin position="565"/>
        <end position="640"/>
    </location>
</feature>